<evidence type="ECO:0000313" key="1">
    <source>
        <dbReference type="EMBL" id="CAE6463565.1"/>
    </source>
</evidence>
<protein>
    <submittedName>
        <fullName evidence="1">Uncharacterized protein</fullName>
    </submittedName>
</protein>
<sequence>MAKLRPYTRPDNDLLLPYKRERELCARVPGLKEELDSIVAFVDKMRFEFREGEFSIARRHGKARFEHKTQGRKKYGRGQHQESEWAASQAYNKGLPKGLLYIRDEMAYNKGLPKGLLYIRDEMVPRIAASYAYSQDNPRWPSFSFAVAWSELCKIKVKGPVIPMEPQFGALMCISKRARQQLDLIA</sequence>
<organism evidence="1 2">
    <name type="scientific">Rhizoctonia solani</name>
    <dbReference type="NCBI Taxonomy" id="456999"/>
    <lineage>
        <taxon>Eukaryota</taxon>
        <taxon>Fungi</taxon>
        <taxon>Dikarya</taxon>
        <taxon>Basidiomycota</taxon>
        <taxon>Agaricomycotina</taxon>
        <taxon>Agaricomycetes</taxon>
        <taxon>Cantharellales</taxon>
        <taxon>Ceratobasidiaceae</taxon>
        <taxon>Rhizoctonia</taxon>
    </lineage>
</organism>
<comment type="caution">
    <text evidence="1">The sequence shown here is derived from an EMBL/GenBank/DDBJ whole genome shotgun (WGS) entry which is preliminary data.</text>
</comment>
<dbReference type="AlphaFoldDB" id="A0A8H3GSB7"/>
<dbReference type="Proteomes" id="UP000663861">
    <property type="component" value="Unassembled WGS sequence"/>
</dbReference>
<reference evidence="1" key="1">
    <citation type="submission" date="2021-01" db="EMBL/GenBank/DDBJ databases">
        <authorList>
            <person name="Kaushik A."/>
        </authorList>
    </citation>
    <scope>NUCLEOTIDE SEQUENCE</scope>
    <source>
        <strain evidence="1">AG4-RS23</strain>
    </source>
</reference>
<dbReference type="EMBL" id="CAJMWY010001285">
    <property type="protein sequence ID" value="CAE6463565.1"/>
    <property type="molecule type" value="Genomic_DNA"/>
</dbReference>
<evidence type="ECO:0000313" key="2">
    <source>
        <dbReference type="Proteomes" id="UP000663861"/>
    </source>
</evidence>
<gene>
    <name evidence="1" type="ORF">RDB_LOCUS71956</name>
</gene>
<proteinExistence type="predicted"/>
<accession>A0A8H3GSB7</accession>
<name>A0A8H3GSB7_9AGAM</name>